<reference evidence="2" key="1">
    <citation type="journal article" date="2013" name="Nat. Genet.">
        <title>The duck genome and transcriptome provide insight into an avian influenza virus reservoir species.</title>
        <authorList>
            <person name="Huang Y."/>
            <person name="Li Y."/>
            <person name="Burt D.W."/>
            <person name="Chen H."/>
            <person name="Zhang Y."/>
            <person name="Qian W."/>
            <person name="Kim H."/>
            <person name="Gan S."/>
            <person name="Zhao Y."/>
            <person name="Li J."/>
            <person name="Yi K."/>
            <person name="Feng H."/>
            <person name="Zhu P."/>
            <person name="Li B."/>
            <person name="Liu Q."/>
            <person name="Fairley S."/>
            <person name="Magor K.E."/>
            <person name="Du Z."/>
            <person name="Hu X."/>
            <person name="Goodman L."/>
            <person name="Tafer H."/>
            <person name="Vignal A."/>
            <person name="Lee T."/>
            <person name="Kim K.W."/>
            <person name="Sheng Z."/>
            <person name="An Y."/>
            <person name="Searle S."/>
            <person name="Herrero J."/>
            <person name="Groenen M.A."/>
            <person name="Crooijmans R.P."/>
            <person name="Faraut T."/>
            <person name="Cai Q."/>
            <person name="Webster R.G."/>
            <person name="Aldridge J.R."/>
            <person name="Warren W.C."/>
            <person name="Bartschat S."/>
            <person name="Kehr S."/>
            <person name="Marz M."/>
            <person name="Stadler P.F."/>
            <person name="Smith J."/>
            <person name="Kraus R.H."/>
            <person name="Zhao Y."/>
            <person name="Ren L."/>
            <person name="Fei J."/>
            <person name="Morisson M."/>
            <person name="Kaiser P."/>
            <person name="Griffin D.K."/>
            <person name="Rao M."/>
            <person name="Pitel F."/>
            <person name="Wang J."/>
            <person name="Li N."/>
        </authorList>
    </citation>
    <scope>NUCLEOTIDE SEQUENCE [LARGE SCALE GENOMIC DNA]</scope>
</reference>
<evidence type="ECO:0000313" key="2">
    <source>
        <dbReference type="Proteomes" id="UP000296049"/>
    </source>
</evidence>
<dbReference type="EMBL" id="KB747100">
    <property type="protein sequence ID" value="EOA93280.1"/>
    <property type="molecule type" value="Genomic_DNA"/>
</dbReference>
<proteinExistence type="predicted"/>
<gene>
    <name evidence="1" type="ORF">Anapl_18974</name>
</gene>
<accession>R0J7Z5</accession>
<protein>
    <submittedName>
        <fullName evidence="1">Uncharacterized protein</fullName>
    </submittedName>
</protein>
<dbReference type="AlphaFoldDB" id="R0J7Z5"/>
<evidence type="ECO:0000313" key="1">
    <source>
        <dbReference type="EMBL" id="EOA93280.1"/>
    </source>
</evidence>
<dbReference type="Proteomes" id="UP000296049">
    <property type="component" value="Unassembled WGS sequence"/>
</dbReference>
<organism evidence="1 2">
    <name type="scientific">Anas platyrhynchos</name>
    <name type="common">Mallard</name>
    <name type="synonym">Anas boschas</name>
    <dbReference type="NCBI Taxonomy" id="8839"/>
    <lineage>
        <taxon>Eukaryota</taxon>
        <taxon>Metazoa</taxon>
        <taxon>Chordata</taxon>
        <taxon>Craniata</taxon>
        <taxon>Vertebrata</taxon>
        <taxon>Euteleostomi</taxon>
        <taxon>Archelosauria</taxon>
        <taxon>Archosauria</taxon>
        <taxon>Dinosauria</taxon>
        <taxon>Saurischia</taxon>
        <taxon>Theropoda</taxon>
        <taxon>Coelurosauria</taxon>
        <taxon>Aves</taxon>
        <taxon>Neognathae</taxon>
        <taxon>Galloanserae</taxon>
        <taxon>Anseriformes</taxon>
        <taxon>Anatidae</taxon>
        <taxon>Anatinae</taxon>
        <taxon>Anas</taxon>
    </lineage>
</organism>
<keyword evidence="2" id="KW-1185">Reference proteome</keyword>
<sequence>MSAFIFLIGEESSYQLELLTNHQNGARWRESEAVDPENSLLQGLESRESIREKQEHLFLGLFCTLLWKELHNVPNAELAVVLPDTTSQESHTKTIIRLVANPGLLLEQDSGPLPLV</sequence>
<name>R0J7Z5_ANAPL</name>